<dbReference type="EMBL" id="QZEY01000021">
    <property type="protein sequence ID" value="RJL22704.1"/>
    <property type="molecule type" value="Genomic_DNA"/>
</dbReference>
<protein>
    <submittedName>
        <fullName evidence="1">Plasmid replication, integration and excision activator</fullName>
    </submittedName>
</protein>
<keyword evidence="2" id="KW-1185">Reference proteome</keyword>
<evidence type="ECO:0000313" key="1">
    <source>
        <dbReference type="EMBL" id="RJL22704.1"/>
    </source>
</evidence>
<reference evidence="1 2" key="1">
    <citation type="submission" date="2018-09" db="EMBL/GenBank/DDBJ databases">
        <title>YIM 75507 draft genome.</title>
        <authorList>
            <person name="Tang S."/>
            <person name="Feng Y."/>
        </authorList>
    </citation>
    <scope>NUCLEOTIDE SEQUENCE [LARGE SCALE GENOMIC DNA]</scope>
    <source>
        <strain evidence="1 2">YIM 75507</strain>
    </source>
</reference>
<evidence type="ECO:0000313" key="2">
    <source>
        <dbReference type="Proteomes" id="UP000265768"/>
    </source>
</evidence>
<dbReference type="AlphaFoldDB" id="A0A3A4A8X2"/>
<proteinExistence type="predicted"/>
<dbReference type="Proteomes" id="UP000265768">
    <property type="component" value="Unassembled WGS sequence"/>
</dbReference>
<comment type="caution">
    <text evidence="1">The sequence shown here is derived from an EMBL/GenBank/DDBJ whole genome shotgun (WGS) entry which is preliminary data.</text>
</comment>
<accession>A0A3A4A8X2</accession>
<gene>
    <name evidence="1" type="ORF">D5H75_34480</name>
</gene>
<name>A0A3A4A8X2_9ACTN</name>
<organism evidence="1 2">
    <name type="scientific">Bailinhaonella thermotolerans</name>
    <dbReference type="NCBI Taxonomy" id="1070861"/>
    <lineage>
        <taxon>Bacteria</taxon>
        <taxon>Bacillati</taxon>
        <taxon>Actinomycetota</taxon>
        <taxon>Actinomycetes</taxon>
        <taxon>Streptosporangiales</taxon>
        <taxon>Streptosporangiaceae</taxon>
        <taxon>Bailinhaonella</taxon>
    </lineage>
</organism>
<feature type="non-terminal residue" evidence="1">
    <location>
        <position position="26"/>
    </location>
</feature>
<sequence length="26" mass="2784">MALRGAIPVHFGQVFPHGCYAVGQVE</sequence>